<proteinExistence type="predicted"/>
<organism evidence="1 2">
    <name type="scientific">Artomyces pyxidatus</name>
    <dbReference type="NCBI Taxonomy" id="48021"/>
    <lineage>
        <taxon>Eukaryota</taxon>
        <taxon>Fungi</taxon>
        <taxon>Dikarya</taxon>
        <taxon>Basidiomycota</taxon>
        <taxon>Agaricomycotina</taxon>
        <taxon>Agaricomycetes</taxon>
        <taxon>Russulales</taxon>
        <taxon>Auriscalpiaceae</taxon>
        <taxon>Artomyces</taxon>
    </lineage>
</organism>
<name>A0ACB8TKJ8_9AGAM</name>
<accession>A0ACB8TKJ8</accession>
<reference evidence="1" key="2">
    <citation type="journal article" date="2022" name="New Phytol.">
        <title>Evolutionary transition to the ectomycorrhizal habit in the genomes of a hyperdiverse lineage of mushroom-forming fungi.</title>
        <authorList>
            <person name="Looney B."/>
            <person name="Miyauchi S."/>
            <person name="Morin E."/>
            <person name="Drula E."/>
            <person name="Courty P.E."/>
            <person name="Kohler A."/>
            <person name="Kuo A."/>
            <person name="LaButti K."/>
            <person name="Pangilinan J."/>
            <person name="Lipzen A."/>
            <person name="Riley R."/>
            <person name="Andreopoulos W."/>
            <person name="He G."/>
            <person name="Johnson J."/>
            <person name="Nolan M."/>
            <person name="Tritt A."/>
            <person name="Barry K.W."/>
            <person name="Grigoriev I.V."/>
            <person name="Nagy L.G."/>
            <person name="Hibbett D."/>
            <person name="Henrissat B."/>
            <person name="Matheny P.B."/>
            <person name="Labbe J."/>
            <person name="Martin F.M."/>
        </authorList>
    </citation>
    <scope>NUCLEOTIDE SEQUENCE</scope>
    <source>
        <strain evidence="1">HHB10654</strain>
    </source>
</reference>
<reference evidence="1" key="1">
    <citation type="submission" date="2021-03" db="EMBL/GenBank/DDBJ databases">
        <authorList>
            <consortium name="DOE Joint Genome Institute"/>
            <person name="Ahrendt S."/>
            <person name="Looney B.P."/>
            <person name="Miyauchi S."/>
            <person name="Morin E."/>
            <person name="Drula E."/>
            <person name="Courty P.E."/>
            <person name="Chicoki N."/>
            <person name="Fauchery L."/>
            <person name="Kohler A."/>
            <person name="Kuo A."/>
            <person name="Labutti K."/>
            <person name="Pangilinan J."/>
            <person name="Lipzen A."/>
            <person name="Riley R."/>
            <person name="Andreopoulos W."/>
            <person name="He G."/>
            <person name="Johnson J."/>
            <person name="Barry K.W."/>
            <person name="Grigoriev I.V."/>
            <person name="Nagy L."/>
            <person name="Hibbett D."/>
            <person name="Henrissat B."/>
            <person name="Matheny P.B."/>
            <person name="Labbe J."/>
            <person name="Martin F."/>
        </authorList>
    </citation>
    <scope>NUCLEOTIDE SEQUENCE</scope>
    <source>
        <strain evidence="1">HHB10654</strain>
    </source>
</reference>
<evidence type="ECO:0000313" key="2">
    <source>
        <dbReference type="Proteomes" id="UP000814140"/>
    </source>
</evidence>
<dbReference type="Proteomes" id="UP000814140">
    <property type="component" value="Unassembled WGS sequence"/>
</dbReference>
<dbReference type="EMBL" id="MU277187">
    <property type="protein sequence ID" value="KAI0068957.1"/>
    <property type="molecule type" value="Genomic_DNA"/>
</dbReference>
<comment type="caution">
    <text evidence="1">The sequence shown here is derived from an EMBL/GenBank/DDBJ whole genome shotgun (WGS) entry which is preliminary data.</text>
</comment>
<sequence>MFISAAVAFLLGSSVTFAGPLAENSTITVRKCGTTISDERLIAAEEYFALHKVTPFFDPFATATVNVYYHVISEDDTLAGGNVGDDLIAAQISALNDGYSGSGLTFTLAGTDRTVNSDWFNTVGPDSDEQTDMKTSLRQGGAADLNLYSVGFKSGSGSGLLGYSTFPWDYESDPQDDGVVFLFSSVPNGGTTNYEQGKVSACRHL</sequence>
<gene>
    <name evidence="1" type="ORF">BV25DRAFT_1910685</name>
</gene>
<protein>
    <submittedName>
        <fullName evidence="1">Uncharacterized protein</fullName>
    </submittedName>
</protein>
<keyword evidence="2" id="KW-1185">Reference proteome</keyword>
<evidence type="ECO:0000313" key="1">
    <source>
        <dbReference type="EMBL" id="KAI0068957.1"/>
    </source>
</evidence>